<evidence type="ECO:0000256" key="5">
    <source>
        <dbReference type="ARBA" id="ARBA00022692"/>
    </source>
</evidence>
<dbReference type="Proteomes" id="UP001057877">
    <property type="component" value="Chromosome"/>
</dbReference>
<evidence type="ECO:0000256" key="8">
    <source>
        <dbReference type="PIRNR" id="PIRNR016661"/>
    </source>
</evidence>
<gene>
    <name evidence="10" type="ORF">L1F29_19305</name>
</gene>
<feature type="transmembrane region" description="Helical" evidence="9">
    <location>
        <begin position="171"/>
        <end position="196"/>
    </location>
</feature>
<dbReference type="Gene3D" id="1.10.1760.20">
    <property type="match status" value="1"/>
</dbReference>
<dbReference type="PIRSF" id="PIRSF016661">
    <property type="entry name" value="BioY"/>
    <property type="match status" value="1"/>
</dbReference>
<evidence type="ECO:0000256" key="6">
    <source>
        <dbReference type="ARBA" id="ARBA00022989"/>
    </source>
</evidence>
<organism evidence="10 11">
    <name type="scientific">Paenibacillus spongiae</name>
    <dbReference type="NCBI Taxonomy" id="2909671"/>
    <lineage>
        <taxon>Bacteria</taxon>
        <taxon>Bacillati</taxon>
        <taxon>Bacillota</taxon>
        <taxon>Bacilli</taxon>
        <taxon>Bacillales</taxon>
        <taxon>Paenibacillaceae</taxon>
        <taxon>Paenibacillus</taxon>
    </lineage>
</organism>
<dbReference type="InterPro" id="IPR003784">
    <property type="entry name" value="BioY"/>
</dbReference>
<dbReference type="EMBL" id="CP091430">
    <property type="protein sequence ID" value="UVI27616.1"/>
    <property type="molecule type" value="Genomic_DNA"/>
</dbReference>
<keyword evidence="3 8" id="KW-0813">Transport</keyword>
<proteinExistence type="inferred from homology"/>
<evidence type="ECO:0000256" key="7">
    <source>
        <dbReference type="ARBA" id="ARBA00023136"/>
    </source>
</evidence>
<dbReference type="RefSeq" id="WP_258383706.1">
    <property type="nucleotide sequence ID" value="NZ_CP091430.1"/>
</dbReference>
<evidence type="ECO:0000256" key="2">
    <source>
        <dbReference type="ARBA" id="ARBA00010692"/>
    </source>
</evidence>
<keyword evidence="7 8" id="KW-0472">Membrane</keyword>
<dbReference type="PANTHER" id="PTHR34295:SF4">
    <property type="entry name" value="BIOTIN TRANSPORTER BIOY-RELATED"/>
    <property type="match status" value="1"/>
</dbReference>
<evidence type="ECO:0000256" key="1">
    <source>
        <dbReference type="ARBA" id="ARBA00004651"/>
    </source>
</evidence>
<evidence type="ECO:0000313" key="10">
    <source>
        <dbReference type="EMBL" id="UVI27616.1"/>
    </source>
</evidence>
<protein>
    <recommendedName>
        <fullName evidence="8">Biotin transporter</fullName>
    </recommendedName>
</protein>
<evidence type="ECO:0000256" key="3">
    <source>
        <dbReference type="ARBA" id="ARBA00022448"/>
    </source>
</evidence>
<dbReference type="PANTHER" id="PTHR34295">
    <property type="entry name" value="BIOTIN TRANSPORTER BIOY"/>
    <property type="match status" value="1"/>
</dbReference>
<keyword evidence="11" id="KW-1185">Reference proteome</keyword>
<comment type="similarity">
    <text evidence="2 8">Belongs to the BioY family.</text>
</comment>
<feature type="transmembrane region" description="Helical" evidence="9">
    <location>
        <begin position="96"/>
        <end position="117"/>
    </location>
</feature>
<accession>A0ABY5S181</accession>
<feature type="transmembrane region" description="Helical" evidence="9">
    <location>
        <begin position="71"/>
        <end position="90"/>
    </location>
</feature>
<keyword evidence="4 8" id="KW-1003">Cell membrane</keyword>
<feature type="transmembrane region" description="Helical" evidence="9">
    <location>
        <begin position="46"/>
        <end position="64"/>
    </location>
</feature>
<evidence type="ECO:0000256" key="4">
    <source>
        <dbReference type="ARBA" id="ARBA00022475"/>
    </source>
</evidence>
<evidence type="ECO:0000256" key="9">
    <source>
        <dbReference type="SAM" id="Phobius"/>
    </source>
</evidence>
<evidence type="ECO:0000313" key="11">
    <source>
        <dbReference type="Proteomes" id="UP001057877"/>
    </source>
</evidence>
<keyword evidence="5 9" id="KW-0812">Transmembrane</keyword>
<dbReference type="Pfam" id="PF02632">
    <property type="entry name" value="BioY"/>
    <property type="match status" value="1"/>
</dbReference>
<sequence length="204" mass="21842">MPTPSTQSSSAASTAAAHPVSWIRGIVFTALFAALFIAFSSIQIPLWFTPIPITLQTFAVMIAGGLLGARYGFWSIAVVVLLTATGLPLLHGNGGLSYMLGPTAGFIWMFPFAALLIGWVSDRLFRHTKQLNKKQFMILLLGIVAFGIIAEYIAGVAWLTQKSGMSVSKALAAACYPFLPGDAIKAVAAAFLIRALRPFLPKLR</sequence>
<reference evidence="10" key="1">
    <citation type="submission" date="2022-01" db="EMBL/GenBank/DDBJ databases">
        <title>Paenibacillus spongiae sp. nov., isolated from marine sponge.</title>
        <authorList>
            <person name="Li Z."/>
            <person name="Zhang M."/>
        </authorList>
    </citation>
    <scope>NUCLEOTIDE SEQUENCE</scope>
    <source>
        <strain evidence="10">PHS-Z3</strain>
    </source>
</reference>
<keyword evidence="6 9" id="KW-1133">Transmembrane helix</keyword>
<comment type="subcellular location">
    <subcellularLocation>
        <location evidence="1 8">Cell membrane</location>
        <topology evidence="1 8">Multi-pass membrane protein</topology>
    </subcellularLocation>
</comment>
<name>A0ABY5S181_9BACL</name>
<feature type="transmembrane region" description="Helical" evidence="9">
    <location>
        <begin position="21"/>
        <end position="40"/>
    </location>
</feature>
<feature type="transmembrane region" description="Helical" evidence="9">
    <location>
        <begin position="138"/>
        <end position="159"/>
    </location>
</feature>